<name>A0A8G2A0J6_RAOPL</name>
<dbReference type="EMBL" id="FLAC01000020">
    <property type="protein sequence ID" value="SAQ03682.1"/>
    <property type="molecule type" value="Genomic_DNA"/>
</dbReference>
<comment type="caution">
    <text evidence="1">The sequence shown here is derived from an EMBL/GenBank/DDBJ whole genome shotgun (WGS) entry which is preliminary data.</text>
</comment>
<sequence length="38" mass="4402">MSLLESATGGREASQRRGSLKDDAYFFFYLQVITLWLM</sequence>
<evidence type="ECO:0000313" key="2">
    <source>
        <dbReference type="Proteomes" id="UP000078124"/>
    </source>
</evidence>
<organism evidence="1 2">
    <name type="scientific">Raoultella planticola</name>
    <name type="common">Klebsiella planticola</name>
    <dbReference type="NCBI Taxonomy" id="575"/>
    <lineage>
        <taxon>Bacteria</taxon>
        <taxon>Pseudomonadati</taxon>
        <taxon>Pseudomonadota</taxon>
        <taxon>Gammaproteobacteria</taxon>
        <taxon>Enterobacterales</taxon>
        <taxon>Enterobacteriaceae</taxon>
        <taxon>Klebsiella/Raoultella group</taxon>
        <taxon>Raoultella</taxon>
    </lineage>
</organism>
<proteinExistence type="predicted"/>
<dbReference type="Proteomes" id="UP000078124">
    <property type="component" value="Unassembled WGS sequence"/>
</dbReference>
<dbReference type="AlphaFoldDB" id="A0A8G2A0J6"/>
<reference evidence="1 2" key="1">
    <citation type="submission" date="2016-05" db="EMBL/GenBank/DDBJ databases">
        <authorList>
            <consortium name="Pathogen Informatics"/>
        </authorList>
    </citation>
    <scope>NUCLEOTIDE SEQUENCE [LARGE SCALE GENOMIC DNA]</scope>
    <source>
        <strain evidence="1 2">2880STDY5682802</strain>
    </source>
</reference>
<gene>
    <name evidence="1" type="ORF">SAMEA2273876_04343</name>
</gene>
<accession>A0A8G2A0J6</accession>
<protein>
    <submittedName>
        <fullName evidence="1">Uncharacterized protein</fullName>
    </submittedName>
</protein>
<evidence type="ECO:0000313" key="1">
    <source>
        <dbReference type="EMBL" id="SAQ03682.1"/>
    </source>
</evidence>